<dbReference type="InterPro" id="IPR007055">
    <property type="entry name" value="BON_dom"/>
</dbReference>
<dbReference type="InterPro" id="IPR051686">
    <property type="entry name" value="Lipoprotein_DolP"/>
</dbReference>
<proteinExistence type="predicted"/>
<dbReference type="Pfam" id="PF04972">
    <property type="entry name" value="BON"/>
    <property type="match status" value="2"/>
</dbReference>
<gene>
    <name evidence="2" type="ORF">C7444_106103</name>
</gene>
<evidence type="ECO:0000313" key="2">
    <source>
        <dbReference type="EMBL" id="PXW96584.1"/>
    </source>
</evidence>
<dbReference type="RefSeq" id="WP_110400411.1">
    <property type="nucleotide sequence ID" value="NZ_QJJS01000006.1"/>
</dbReference>
<evidence type="ECO:0000313" key="3">
    <source>
        <dbReference type="Proteomes" id="UP000247811"/>
    </source>
</evidence>
<protein>
    <submittedName>
        <fullName evidence="2">Osmotically-inducible protein OsmY</fullName>
    </submittedName>
</protein>
<dbReference type="PROSITE" id="PS50914">
    <property type="entry name" value="BON"/>
    <property type="match status" value="2"/>
</dbReference>
<dbReference type="PANTHER" id="PTHR34606:SF4">
    <property type="entry name" value="OUTER MEMBRANE LIPOPROTEIN DOLP"/>
    <property type="match status" value="1"/>
</dbReference>
<organism evidence="2 3">
    <name type="scientific">Sphaerotilus hippei</name>
    <dbReference type="NCBI Taxonomy" id="744406"/>
    <lineage>
        <taxon>Bacteria</taxon>
        <taxon>Pseudomonadati</taxon>
        <taxon>Pseudomonadota</taxon>
        <taxon>Betaproteobacteria</taxon>
        <taxon>Burkholderiales</taxon>
        <taxon>Sphaerotilaceae</taxon>
        <taxon>Sphaerotilus</taxon>
    </lineage>
</organism>
<keyword evidence="3" id="KW-1185">Reference proteome</keyword>
<dbReference type="PANTHER" id="PTHR34606">
    <property type="entry name" value="BON DOMAIN-CONTAINING PROTEIN"/>
    <property type="match status" value="1"/>
</dbReference>
<dbReference type="EMBL" id="QJJS01000006">
    <property type="protein sequence ID" value="PXW96584.1"/>
    <property type="molecule type" value="Genomic_DNA"/>
</dbReference>
<dbReference type="AlphaFoldDB" id="A0A318H136"/>
<accession>A0A318H136</accession>
<comment type="caution">
    <text evidence="2">The sequence shown here is derived from an EMBL/GenBank/DDBJ whole genome shotgun (WGS) entry which is preliminary data.</text>
</comment>
<dbReference type="PROSITE" id="PS51257">
    <property type="entry name" value="PROKAR_LIPOPROTEIN"/>
    <property type="match status" value="1"/>
</dbReference>
<sequence length="212" mass="22749">MTLSRLHRTTLPRLAAAALVAATLGSGLAGCAPLIIGGAALGGAMLATDRRTSGSQLDDQTIELKAGSRIRELVGAREHVNVQSYNKVVLLTGEVHNDADRKAIDESIRKIDGVKDVFNETVIGWPSSLGERSKDELLRSKVATRLLGSKELAANIFTVVCERNVIYLMGRVTEREAGIATNLAREVEGVEKVVRVLEIATEDQIGVRKPGI</sequence>
<dbReference type="OrthoDB" id="5294487at2"/>
<dbReference type="Proteomes" id="UP000247811">
    <property type="component" value="Unassembled WGS sequence"/>
</dbReference>
<feature type="domain" description="BON" evidence="1">
    <location>
        <begin position="58"/>
        <end position="125"/>
    </location>
</feature>
<evidence type="ECO:0000259" key="1">
    <source>
        <dbReference type="PROSITE" id="PS50914"/>
    </source>
</evidence>
<name>A0A318H136_9BURK</name>
<feature type="domain" description="BON" evidence="1">
    <location>
        <begin position="134"/>
        <end position="201"/>
    </location>
</feature>
<reference evidence="2 3" key="1">
    <citation type="submission" date="2018-05" db="EMBL/GenBank/DDBJ databases">
        <title>Genomic Encyclopedia of Type Strains, Phase IV (KMG-IV): sequencing the most valuable type-strain genomes for metagenomic binning, comparative biology and taxonomic classification.</title>
        <authorList>
            <person name="Goeker M."/>
        </authorList>
    </citation>
    <scope>NUCLEOTIDE SEQUENCE [LARGE SCALE GENOMIC DNA]</scope>
    <source>
        <strain evidence="2 3">DSM 566</strain>
    </source>
</reference>
<dbReference type="Gene3D" id="3.30.1340.30">
    <property type="match status" value="1"/>
</dbReference>